<reference evidence="1" key="1">
    <citation type="submission" date="2022-08" db="EMBL/GenBank/DDBJ databases">
        <authorList>
            <person name="Gutierrez-Valencia J."/>
        </authorList>
    </citation>
    <scope>NUCLEOTIDE SEQUENCE</scope>
</reference>
<evidence type="ECO:0000313" key="1">
    <source>
        <dbReference type="EMBL" id="CAI0542281.1"/>
    </source>
</evidence>
<dbReference type="AlphaFoldDB" id="A0AAV0QBU7"/>
<gene>
    <name evidence="1" type="ORF">LITE_LOCUS42416</name>
</gene>
<comment type="caution">
    <text evidence="1">The sequence shown here is derived from an EMBL/GenBank/DDBJ whole genome shotgun (WGS) entry which is preliminary data.</text>
</comment>
<dbReference type="Proteomes" id="UP001154282">
    <property type="component" value="Unassembled WGS sequence"/>
</dbReference>
<accession>A0AAV0QBU7</accession>
<proteinExistence type="predicted"/>
<organism evidence="1 2">
    <name type="scientific">Linum tenue</name>
    <dbReference type="NCBI Taxonomy" id="586396"/>
    <lineage>
        <taxon>Eukaryota</taxon>
        <taxon>Viridiplantae</taxon>
        <taxon>Streptophyta</taxon>
        <taxon>Embryophyta</taxon>
        <taxon>Tracheophyta</taxon>
        <taxon>Spermatophyta</taxon>
        <taxon>Magnoliopsida</taxon>
        <taxon>eudicotyledons</taxon>
        <taxon>Gunneridae</taxon>
        <taxon>Pentapetalae</taxon>
        <taxon>rosids</taxon>
        <taxon>fabids</taxon>
        <taxon>Malpighiales</taxon>
        <taxon>Linaceae</taxon>
        <taxon>Linum</taxon>
    </lineage>
</organism>
<protein>
    <submittedName>
        <fullName evidence="1">Uncharacterized protein</fullName>
    </submittedName>
</protein>
<keyword evidence="2" id="KW-1185">Reference proteome</keyword>
<name>A0AAV0QBU7_9ROSI</name>
<sequence length="32" mass="3885">MFYRNWTILFGQIPSDKLLCSFHYSIYEQVAL</sequence>
<dbReference type="EMBL" id="CAMGYJ010000009">
    <property type="protein sequence ID" value="CAI0542281.1"/>
    <property type="molecule type" value="Genomic_DNA"/>
</dbReference>
<evidence type="ECO:0000313" key="2">
    <source>
        <dbReference type="Proteomes" id="UP001154282"/>
    </source>
</evidence>